<protein>
    <recommendedName>
        <fullName evidence="3">Peptidase M48 domain-containing protein</fullName>
    </recommendedName>
</protein>
<evidence type="ECO:0008006" key="3">
    <source>
        <dbReference type="Google" id="ProtNLM"/>
    </source>
</evidence>
<name>A0ABT1UA54_9GAMM</name>
<keyword evidence="2" id="KW-1185">Reference proteome</keyword>
<dbReference type="Proteomes" id="UP001524586">
    <property type="component" value="Unassembled WGS sequence"/>
</dbReference>
<evidence type="ECO:0000313" key="2">
    <source>
        <dbReference type="Proteomes" id="UP001524586"/>
    </source>
</evidence>
<organism evidence="1 2">
    <name type="scientific">Methylomonas rivi</name>
    <dbReference type="NCBI Taxonomy" id="2952226"/>
    <lineage>
        <taxon>Bacteria</taxon>
        <taxon>Pseudomonadati</taxon>
        <taxon>Pseudomonadota</taxon>
        <taxon>Gammaproteobacteria</taxon>
        <taxon>Methylococcales</taxon>
        <taxon>Methylococcaceae</taxon>
        <taxon>Methylomonas</taxon>
    </lineage>
</organism>
<proteinExistence type="predicted"/>
<comment type="caution">
    <text evidence="1">The sequence shown here is derived from an EMBL/GenBank/DDBJ whole genome shotgun (WGS) entry which is preliminary data.</text>
</comment>
<dbReference type="RefSeq" id="WP_256617150.1">
    <property type="nucleotide sequence ID" value="NZ_JANIBK010000216.1"/>
</dbReference>
<reference evidence="1 2" key="1">
    <citation type="submission" date="2022-07" db="EMBL/GenBank/DDBJ databases">
        <title>Methylomonas rivi sp. nov., Methylomonas rosea sp. nov., Methylomonas aureus sp. nov. and Methylomonas subterranea sp. nov., four novel methanotrophs isolated from a freshwater creek and the deep terrestrial subsurface.</title>
        <authorList>
            <person name="Abin C."/>
            <person name="Sankaranarayanan K."/>
            <person name="Garner C."/>
            <person name="Sindelar R."/>
            <person name="Kotary K."/>
            <person name="Garner R."/>
            <person name="Barclay S."/>
            <person name="Lawson P."/>
            <person name="Krumholz L."/>
        </authorList>
    </citation>
    <scope>NUCLEOTIDE SEQUENCE [LARGE SCALE GENOMIC DNA]</scope>
    <source>
        <strain evidence="1 2">WSC-6</strain>
    </source>
</reference>
<evidence type="ECO:0000313" key="1">
    <source>
        <dbReference type="EMBL" id="MCQ8130739.1"/>
    </source>
</evidence>
<gene>
    <name evidence="1" type="ORF">NP596_19955</name>
</gene>
<sequence>MFTQNWGDTYYGHNISPDADSMPARRWIEQLEHYQPDLQQRVKRTVDQWNLIVRDQLRNETALRLSLESKINHPEHKPTQIPIKVVDGLPEPLIHVLRDYSEQAPTLLNEKAFADTVKGLRVANDQFSALQTLCPSQISPSDLADASGWLQRILEQLRQTDIKHRLRELNQDILGAYFFNVPRVEIYWAAIGIYAQLYSISIEGLCLVVLAHELAHAYTHWGKDIDGTTWETKDFGNADLAIVEGFAQFYTKTVCEKLAARFPAALEAYQALLQTQSPVYTEHEQWIKDHPHLKEAVRFSMIQCRSKGIVEYGDFMRVLQDVGNFPFSR</sequence>
<accession>A0ABT1UA54</accession>
<dbReference type="EMBL" id="JANIBK010000216">
    <property type="protein sequence ID" value="MCQ8130739.1"/>
    <property type="molecule type" value="Genomic_DNA"/>
</dbReference>